<dbReference type="EMBL" id="CXSU01000012">
    <property type="protein sequence ID" value="CTQ50420.1"/>
    <property type="molecule type" value="Genomic_DNA"/>
</dbReference>
<gene>
    <name evidence="2" type="ORF">JDO7802_02444</name>
</gene>
<feature type="transmembrane region" description="Helical" evidence="1">
    <location>
        <begin position="107"/>
        <end position="128"/>
    </location>
</feature>
<dbReference type="AlphaFoldDB" id="A0A0M6YKF3"/>
<accession>A0A0M6YKF3</accession>
<reference evidence="2 3" key="1">
    <citation type="submission" date="2015-07" db="EMBL/GenBank/DDBJ databases">
        <authorList>
            <person name="Noorani M."/>
        </authorList>
    </citation>
    <scope>NUCLEOTIDE SEQUENCE [LARGE SCALE GENOMIC DNA]</scope>
    <source>
        <strain evidence="2 3">CECT 7802</strain>
    </source>
</reference>
<dbReference type="Proteomes" id="UP000049222">
    <property type="component" value="Unassembled WGS sequence"/>
</dbReference>
<proteinExistence type="predicted"/>
<evidence type="ECO:0000256" key="1">
    <source>
        <dbReference type="SAM" id="Phobius"/>
    </source>
</evidence>
<organism evidence="2 3">
    <name type="scientific">Jannaschia donghaensis</name>
    <dbReference type="NCBI Taxonomy" id="420998"/>
    <lineage>
        <taxon>Bacteria</taxon>
        <taxon>Pseudomonadati</taxon>
        <taxon>Pseudomonadota</taxon>
        <taxon>Alphaproteobacteria</taxon>
        <taxon>Rhodobacterales</taxon>
        <taxon>Roseobacteraceae</taxon>
        <taxon>Jannaschia</taxon>
    </lineage>
</organism>
<keyword evidence="3" id="KW-1185">Reference proteome</keyword>
<name>A0A0M6YKF3_9RHOB</name>
<sequence length="329" mass="35617">MTALDGLDRLEAPGLWRASREEQRRAVYITVGDAELVIEDRSGIALSHWSLPALVRLNPGEMPARYAPDTDSDEQLEVEEPEMITALDRVMTAVEKGRSRPGALRRVTFGLVMGFLLGLGLLWLPGALRKQAAILIPTAQRAEIGTAMLGELTGLTGAPCANPTGVEGLGQFRDRLFPTRPVQLVVLRDLPQPTIALPGDLIVLSDRILVGQDDPDVAAGHVLSTQAAAQMQAPLEGFLDQMGFVNLTRMLITGEVPAAAIADHVERLILDDPARLSAEALRPAFATARLNWEPFARATNRQIGEAPPSQMPPAMEDTPWQALREICAP</sequence>
<dbReference type="OrthoDB" id="7822309at2"/>
<dbReference type="STRING" id="420998.JDO7802_02444"/>
<evidence type="ECO:0000313" key="3">
    <source>
        <dbReference type="Proteomes" id="UP000049222"/>
    </source>
</evidence>
<evidence type="ECO:0000313" key="2">
    <source>
        <dbReference type="EMBL" id="CTQ50420.1"/>
    </source>
</evidence>
<keyword evidence="1" id="KW-0812">Transmembrane</keyword>
<dbReference type="RefSeq" id="WP_055085917.1">
    <property type="nucleotide sequence ID" value="NZ_CXSU01000012.1"/>
</dbReference>
<keyword evidence="1" id="KW-1133">Transmembrane helix</keyword>
<protein>
    <submittedName>
        <fullName evidence="2">Uncharacterized protein</fullName>
    </submittedName>
</protein>
<keyword evidence="1" id="KW-0472">Membrane</keyword>